<evidence type="ECO:0000313" key="1">
    <source>
        <dbReference type="EMBL" id="PPK88773.1"/>
    </source>
</evidence>
<gene>
    <name evidence="1" type="ORF">CLV84_1745</name>
</gene>
<proteinExistence type="predicted"/>
<name>A0A2S6IB85_9BACT</name>
<dbReference type="Proteomes" id="UP000237662">
    <property type="component" value="Unassembled WGS sequence"/>
</dbReference>
<keyword evidence="2" id="KW-1185">Reference proteome</keyword>
<comment type="caution">
    <text evidence="1">The sequence shown here is derived from an EMBL/GenBank/DDBJ whole genome shotgun (WGS) entry which is preliminary data.</text>
</comment>
<evidence type="ECO:0000313" key="2">
    <source>
        <dbReference type="Proteomes" id="UP000237662"/>
    </source>
</evidence>
<dbReference type="OrthoDB" id="761425at2"/>
<sequence>MADFTSNQDLRKNGFIYETVDAANEAMADIPKNRTILTADLTDKPATRPEMTYELETIEDVFEHFQPSVKMEFNDAEGASINEELHFTNLGDFGEKALLRQSEFLGKTSQQRANYSTFATRLQNNKVLQRVLSDPEKKEAYLTVLRSMLQELEDEA</sequence>
<organism evidence="1 2">
    <name type="scientific">Neolewinella xylanilytica</name>
    <dbReference type="NCBI Taxonomy" id="1514080"/>
    <lineage>
        <taxon>Bacteria</taxon>
        <taxon>Pseudomonadati</taxon>
        <taxon>Bacteroidota</taxon>
        <taxon>Saprospiria</taxon>
        <taxon>Saprospirales</taxon>
        <taxon>Lewinellaceae</taxon>
        <taxon>Neolewinella</taxon>
    </lineage>
</organism>
<dbReference type="EMBL" id="PTJC01000005">
    <property type="protein sequence ID" value="PPK88773.1"/>
    <property type="molecule type" value="Genomic_DNA"/>
</dbReference>
<dbReference type="RefSeq" id="WP_104419307.1">
    <property type="nucleotide sequence ID" value="NZ_PTJC01000005.1"/>
</dbReference>
<accession>A0A2S6IB85</accession>
<reference evidence="1 2" key="1">
    <citation type="submission" date="2018-02" db="EMBL/GenBank/DDBJ databases">
        <title>Genomic Encyclopedia of Archaeal and Bacterial Type Strains, Phase II (KMG-II): from individual species to whole genera.</title>
        <authorList>
            <person name="Goeker M."/>
        </authorList>
    </citation>
    <scope>NUCLEOTIDE SEQUENCE [LARGE SCALE GENOMIC DNA]</scope>
    <source>
        <strain evidence="1 2">DSM 29526</strain>
    </source>
</reference>
<protein>
    <submittedName>
        <fullName evidence="1">Type VI secretion system (T6SS) VipA/Hcp2 family protein</fullName>
    </submittedName>
</protein>
<dbReference type="AlphaFoldDB" id="A0A2S6IB85"/>